<dbReference type="InterPro" id="IPR036641">
    <property type="entry name" value="HPT_dom_sf"/>
</dbReference>
<dbReference type="Gene3D" id="3.30.565.10">
    <property type="entry name" value="Histidine kinase-like ATPase, C-terminal domain"/>
    <property type="match status" value="1"/>
</dbReference>
<evidence type="ECO:0000256" key="4">
    <source>
        <dbReference type="ARBA" id="ARBA00022553"/>
    </source>
</evidence>
<dbReference type="SUPFAM" id="SSF56112">
    <property type="entry name" value="Protein kinase-like (PK-like)"/>
    <property type="match status" value="1"/>
</dbReference>
<dbReference type="SUPFAM" id="SSF55874">
    <property type="entry name" value="ATPase domain of HSP90 chaperone/DNA topoisomerase II/histidine kinase"/>
    <property type="match status" value="1"/>
</dbReference>
<dbReference type="Gene3D" id="1.20.120.160">
    <property type="entry name" value="HPT domain"/>
    <property type="match status" value="1"/>
</dbReference>
<dbReference type="PROSITE" id="PS50894">
    <property type="entry name" value="HPT"/>
    <property type="match status" value="1"/>
</dbReference>
<evidence type="ECO:0000259" key="10">
    <source>
        <dbReference type="PROSITE" id="PS50011"/>
    </source>
</evidence>
<evidence type="ECO:0000259" key="11">
    <source>
        <dbReference type="PROSITE" id="PS50109"/>
    </source>
</evidence>
<name>A0A7W6RDX3_9PROT</name>
<evidence type="ECO:0000256" key="1">
    <source>
        <dbReference type="ARBA" id="ARBA00000085"/>
    </source>
</evidence>
<dbReference type="PRINTS" id="PR00344">
    <property type="entry name" value="BCTRLSENSOR"/>
</dbReference>
<organism evidence="13 14">
    <name type="scientific">Roseospira visakhapatnamensis</name>
    <dbReference type="NCBI Taxonomy" id="390880"/>
    <lineage>
        <taxon>Bacteria</taxon>
        <taxon>Pseudomonadati</taxon>
        <taxon>Pseudomonadota</taxon>
        <taxon>Alphaproteobacteria</taxon>
        <taxon>Rhodospirillales</taxon>
        <taxon>Rhodospirillaceae</taxon>
        <taxon>Roseospira</taxon>
    </lineage>
</organism>
<dbReference type="SMART" id="SM00220">
    <property type="entry name" value="S_TKc"/>
    <property type="match status" value="1"/>
</dbReference>
<dbReference type="SUPFAM" id="SSF52540">
    <property type="entry name" value="P-loop containing nucleoside triphosphate hydrolases"/>
    <property type="match status" value="1"/>
</dbReference>
<dbReference type="Pfam" id="PF00069">
    <property type="entry name" value="Pkinase"/>
    <property type="match status" value="1"/>
</dbReference>
<accession>A0A7W6RDX3</accession>
<dbReference type="SUPFAM" id="SSF47226">
    <property type="entry name" value="Histidine-containing phosphotransfer domain, HPT domain"/>
    <property type="match status" value="1"/>
</dbReference>
<dbReference type="InterPro" id="IPR003018">
    <property type="entry name" value="GAF"/>
</dbReference>
<dbReference type="RefSeq" id="WP_184045509.1">
    <property type="nucleotide sequence ID" value="NZ_JACIGK010000017.1"/>
</dbReference>
<dbReference type="InterPro" id="IPR041664">
    <property type="entry name" value="AAA_16"/>
</dbReference>
<reference evidence="13 14" key="1">
    <citation type="submission" date="2020-08" db="EMBL/GenBank/DDBJ databases">
        <title>Genome sequencing of Purple Non-Sulfur Bacteria from various extreme environments.</title>
        <authorList>
            <person name="Mayer M."/>
        </authorList>
    </citation>
    <scope>NUCLEOTIDE SEQUENCE [LARGE SCALE GENOMIC DNA]</scope>
    <source>
        <strain evidence="13 14">JA131</strain>
    </source>
</reference>
<comment type="caution">
    <text evidence="13">The sequence shown here is derived from an EMBL/GenBank/DDBJ whole genome shotgun (WGS) entry which is preliminary data.</text>
</comment>
<protein>
    <recommendedName>
        <fullName evidence="3">Chemotaxis protein CheA</fullName>
        <ecNumber evidence="2">2.7.13.3</ecNumber>
    </recommendedName>
</protein>
<dbReference type="InterPro" id="IPR005467">
    <property type="entry name" value="His_kinase_dom"/>
</dbReference>
<evidence type="ECO:0000313" key="14">
    <source>
        <dbReference type="Proteomes" id="UP000554286"/>
    </source>
</evidence>
<evidence type="ECO:0000256" key="6">
    <source>
        <dbReference type="ARBA" id="ARBA00022777"/>
    </source>
</evidence>
<evidence type="ECO:0000256" key="5">
    <source>
        <dbReference type="ARBA" id="ARBA00022679"/>
    </source>
</evidence>
<dbReference type="FunFam" id="3.30.565.10:FF:000016">
    <property type="entry name" value="Chemotaxis protein CheA, putative"/>
    <property type="match status" value="1"/>
</dbReference>
<evidence type="ECO:0000256" key="2">
    <source>
        <dbReference type="ARBA" id="ARBA00012438"/>
    </source>
</evidence>
<dbReference type="InterPro" id="IPR029016">
    <property type="entry name" value="GAF-like_dom_sf"/>
</dbReference>
<dbReference type="SMART" id="SM00065">
    <property type="entry name" value="GAF"/>
    <property type="match status" value="1"/>
</dbReference>
<keyword evidence="7" id="KW-0902">Two-component regulatory system</keyword>
<dbReference type="GO" id="GO:0000155">
    <property type="term" value="F:phosphorelay sensor kinase activity"/>
    <property type="evidence" value="ECO:0007669"/>
    <property type="project" value="UniProtKB-ARBA"/>
</dbReference>
<gene>
    <name evidence="13" type="ORF">GGD89_002405</name>
</gene>
<evidence type="ECO:0000256" key="8">
    <source>
        <dbReference type="ARBA" id="ARBA00035100"/>
    </source>
</evidence>
<feature type="domain" description="Protein kinase" evidence="10">
    <location>
        <begin position="1"/>
        <end position="273"/>
    </location>
</feature>
<feature type="domain" description="Histidine kinase" evidence="11">
    <location>
        <begin position="1838"/>
        <end position="1974"/>
    </location>
</feature>
<dbReference type="EC" id="2.7.13.3" evidence="2"/>
<dbReference type="InterPro" id="IPR036890">
    <property type="entry name" value="HATPase_C_sf"/>
</dbReference>
<keyword evidence="14" id="KW-1185">Reference proteome</keyword>
<dbReference type="Pfam" id="PF13191">
    <property type="entry name" value="AAA_16"/>
    <property type="match status" value="1"/>
</dbReference>
<proteinExistence type="predicted"/>
<dbReference type="Gene3D" id="3.40.50.300">
    <property type="entry name" value="P-loop containing nucleotide triphosphate hydrolases"/>
    <property type="match status" value="1"/>
</dbReference>
<evidence type="ECO:0000256" key="7">
    <source>
        <dbReference type="ARBA" id="ARBA00023012"/>
    </source>
</evidence>
<keyword evidence="4 9" id="KW-0597">Phosphoprotein</keyword>
<dbReference type="GO" id="GO:0005524">
    <property type="term" value="F:ATP binding"/>
    <property type="evidence" value="ECO:0007669"/>
    <property type="project" value="InterPro"/>
</dbReference>
<keyword evidence="5" id="KW-0808">Transferase</keyword>
<comment type="function">
    <text evidence="8">Involved in the transmission of sensory signals from the chemoreceptors to the flagellar motors. CheA is autophosphorylated; it can transfer its phosphate group to either CheB or CheY.</text>
</comment>
<evidence type="ECO:0000313" key="13">
    <source>
        <dbReference type="EMBL" id="MBB4266769.1"/>
    </source>
</evidence>
<evidence type="ECO:0000256" key="9">
    <source>
        <dbReference type="PROSITE-ProRule" id="PRU00110"/>
    </source>
</evidence>
<dbReference type="Pfam" id="PF01590">
    <property type="entry name" value="GAF"/>
    <property type="match status" value="1"/>
</dbReference>
<dbReference type="InterPro" id="IPR000719">
    <property type="entry name" value="Prot_kinase_dom"/>
</dbReference>
<dbReference type="PROSITE" id="PS50109">
    <property type="entry name" value="HIS_KIN"/>
    <property type="match status" value="1"/>
</dbReference>
<dbReference type="SUPFAM" id="SSF55781">
    <property type="entry name" value="GAF domain-like"/>
    <property type="match status" value="1"/>
</dbReference>
<dbReference type="Gene3D" id="1.10.510.10">
    <property type="entry name" value="Transferase(Phosphotransferase) domain 1"/>
    <property type="match status" value="1"/>
</dbReference>
<dbReference type="PANTHER" id="PTHR43642:SF1">
    <property type="entry name" value="HYBRID SIGNAL TRANSDUCTION HISTIDINE KINASE G"/>
    <property type="match status" value="1"/>
</dbReference>
<feature type="modified residue" description="Phosphohistidine" evidence="9">
    <location>
        <position position="1672"/>
    </location>
</feature>
<evidence type="ECO:0000256" key="3">
    <source>
        <dbReference type="ARBA" id="ARBA00021495"/>
    </source>
</evidence>
<feature type="domain" description="HPt" evidence="12">
    <location>
        <begin position="1631"/>
        <end position="1739"/>
    </location>
</feature>
<dbReference type="PANTHER" id="PTHR43642">
    <property type="entry name" value="HYBRID SIGNAL TRANSDUCTION HISTIDINE KINASE G"/>
    <property type="match status" value="1"/>
</dbReference>
<dbReference type="Gene3D" id="3.30.450.40">
    <property type="match status" value="1"/>
</dbReference>
<dbReference type="PROSITE" id="PS50011">
    <property type="entry name" value="PROTEIN_KINASE_DOM"/>
    <property type="match status" value="1"/>
</dbReference>
<dbReference type="EMBL" id="JACIGK010000017">
    <property type="protein sequence ID" value="MBB4266769.1"/>
    <property type="molecule type" value="Genomic_DNA"/>
</dbReference>
<dbReference type="InterPro" id="IPR027417">
    <property type="entry name" value="P-loop_NTPase"/>
</dbReference>
<dbReference type="Pfam" id="PF02518">
    <property type="entry name" value="HATPase_c"/>
    <property type="match status" value="1"/>
</dbReference>
<dbReference type="InterPro" id="IPR008207">
    <property type="entry name" value="Sig_transdc_His_kin_Hpt_dom"/>
</dbReference>
<keyword evidence="6 13" id="KW-0418">Kinase</keyword>
<dbReference type="InterPro" id="IPR053159">
    <property type="entry name" value="Hybrid_Histidine_Kinase"/>
</dbReference>
<dbReference type="Proteomes" id="UP000554286">
    <property type="component" value="Unassembled WGS sequence"/>
</dbReference>
<comment type="catalytic activity">
    <reaction evidence="1">
        <text>ATP + protein L-histidine = ADP + protein N-phospho-L-histidine.</text>
        <dbReference type="EC" id="2.7.13.3"/>
    </reaction>
</comment>
<sequence>MDNPSEQVRGPALWRSRDFVLFREADPDLGRVLRLETLQDHPEPVVLSRMHHALGLAPILDPAWATIPLAFREAGGRASLVLADPGGVLLGEILARHGEDRDGTDMAARLRLAIALAQALARLHATGLIHKNVNPGVFLVAPDDGRAWLTGFTLASMVSRERRAGARTATIGSLPHASPEQTGRMNRSVDSRSDLYALGVVLFELFTGRLPFSAEDSLEWVHCHVARQPLTPLDVAPDLPAIVSDIILKLLSKMAEDRYQSASGLAADLTACLESLTTCGFIPRFALGERDNPGRLMVPETLYGRERPLSVLTTTLDRVRESGTVALILVAGSSGVGKSALITRFQAMALDRGATFGGGKFDQHKRDIPYVTFAQAFDSLVRQVLSEDDARVAEARRAIQKAVGQNGRLLTDLIPVLESLIGPQPPVPDLPVSEARVRFQSVFGRFIQVFAIADHPLVLALDDLQWIDSASLRMLEYLCGRPDLGRLLIVGSYRSNETPPSHPMMLALETIRSTGTPVTTVALEPLAQMDLARMVADCLRAPPDQVAPLLALVREKTGGTPFFVIQFLEALVDDGLLSVDPRSCEWLWDTDKIRGKGFTDNLVDLMTARLNRLPDAVQDELRRIACLGNAVDLSTLALVQDRTEDAVLVGVSQALRAELLYHDAGRLVFLHDRVREAAYRSMPETERVAAHLRIGRILADTLSPEVLESEIFDVIHHWNQARDQITDPGERDRLCDLNMTAGRRARASTAHASALVYFRLARDLLPADSWSVAPARTFDLLLDLAESESLAGHHDEADALFTRLLERAPSSDQAVRVWRLRFRLFMVAGKVVEALTVAIDALAQFGLTCPETPEAMEAALARERADLRATVDRIGLEALRNQPDCDDPQTRNLLGLIADAIPVVFHVKPPLYPYLGLKGINLSLRHGATGESCAAFSGYGVWLMASFEDIPAAVAFSEAALRLAERSDAAPLLGATQFRHGYFVALWRRPLADCLRILDDSFRSCIETGDWIYAASAASTSGWYCVEQGLPLSVYAERLDRFASFVDSTRIPWATSLLRLQTLMLATLRGEDGDPGGEGGGDRVTTLEADTRATLEATGHTHALAVYHAMKQVQLFMLGHVDRSLDQADIAAGMSVKLVSSLALFTHVFYAAMAMACLRDEAPAERWATLAPRFDGHRRQLRRWAENCPESFRAHHLLVEAEAAHVEARDMDALSLYEQAIAAARETGRLPVEGIACERAGRLAREIGLGTAAGAYMRDARYAFERWGAVAKVRHLDRTHPGLADAAWDDGRASDQIGVGDLDLAAVIKAQQAVSGQIVLSKLVEALLRIVVEHAGADRGLLLMRQTDTFLVAAEATVGDGGITVASGSRPVDDDALAMTVFHYVARTRERVLVDNAAEPGIVGTEGYAARTGVRSIVCLPVMTRGEMTTILYLENRLAANAFTRNRVAVLDMLISQASISLENATLYADMEDRVRARTRDLVQSLDLVRTKGEQVGILLDNSDQGFLSCDRSLIVDVEYSRACETMLDTMPAGQRIDQLLWADTPASADLIRDVIPTVLDDIDPLRAEMMIGLLPSEIVRRDRILEAQYKVLENRHMMLVLTDVTAERRLRERVSEERRHLEMIVAAVTEGHEFFETVASVRAFAREGLEALLASGAAPETVVRDIYREVHTLKGMLNQFSFSATPRALHALEDTLTLLRDGETPPGLAAVAEAVRAVPCADLLDRDLDVIRQVLGEEFLAAGKRVMLTQDQVRRLKRLAADLLAGRVVNVAAGEIRTLLLEVGALGKVSVKQALAGFAPLVQRLAERDDKDVEPLEVLGADLLVEPDRFSPFLRSLGHVVRNAVTHGIEPPQERLRRAKAAAGRVTCVVLDQGETIRIEIADDGGGIDPEALRRRAAFLFGPRTVRDLSSQGVMDLLFLDGLSTREVANDVAGRGVGMAAVRHAVRGLGGDIQVDTEPGRGTRFIFTVRNAGGEGPE</sequence>
<dbReference type="SMART" id="SM00387">
    <property type="entry name" value="HATPase_c"/>
    <property type="match status" value="1"/>
</dbReference>
<dbReference type="InterPro" id="IPR004358">
    <property type="entry name" value="Sig_transdc_His_kin-like_C"/>
</dbReference>
<dbReference type="InterPro" id="IPR003594">
    <property type="entry name" value="HATPase_dom"/>
</dbReference>
<dbReference type="InterPro" id="IPR011009">
    <property type="entry name" value="Kinase-like_dom_sf"/>
</dbReference>
<evidence type="ECO:0000259" key="12">
    <source>
        <dbReference type="PROSITE" id="PS50894"/>
    </source>
</evidence>